<keyword evidence="6 7" id="KW-0819">tRNA processing</keyword>
<keyword evidence="4 7" id="KW-0808">Transferase</keyword>
<dbReference type="GO" id="GO:0043527">
    <property type="term" value="C:tRNA methyltransferase complex"/>
    <property type="evidence" value="ECO:0007669"/>
    <property type="project" value="TreeGrafter"/>
</dbReference>
<dbReference type="InterPro" id="IPR055361">
    <property type="entry name" value="tRNA_methyltr_TrmB_bact"/>
</dbReference>
<gene>
    <name evidence="7 8" type="primary">trmB</name>
    <name evidence="8" type="ORF">N2K84_13980</name>
</gene>
<feature type="binding site" evidence="7">
    <location>
        <position position="76"/>
    </location>
    <ligand>
        <name>S-adenosyl-L-methionine</name>
        <dbReference type="ChEBI" id="CHEBI:59789"/>
    </ligand>
</feature>
<evidence type="ECO:0000256" key="3">
    <source>
        <dbReference type="ARBA" id="ARBA00022603"/>
    </source>
</evidence>
<dbReference type="HAMAP" id="MF_01057">
    <property type="entry name" value="tRNA_methyltr_TrmB"/>
    <property type="match status" value="1"/>
</dbReference>
<keyword evidence="5 7" id="KW-0949">S-adenosyl-L-methionine</keyword>
<dbReference type="NCBIfam" id="NF001080">
    <property type="entry name" value="PRK00121.2-2"/>
    <property type="match status" value="1"/>
</dbReference>
<dbReference type="InterPro" id="IPR029063">
    <property type="entry name" value="SAM-dependent_MTases_sf"/>
</dbReference>
<evidence type="ECO:0000256" key="1">
    <source>
        <dbReference type="ARBA" id="ARBA00000142"/>
    </source>
</evidence>
<dbReference type="AlphaFoldDB" id="A0AA41Y9N9"/>
<protein>
    <recommendedName>
        <fullName evidence="7">tRNA (guanine-N(7)-)-methyltransferase</fullName>
        <ecNumber evidence="7">2.1.1.33</ecNumber>
    </recommendedName>
    <alternativeName>
        <fullName evidence="7">tRNA (guanine(46)-N(7))-methyltransferase</fullName>
    </alternativeName>
    <alternativeName>
        <fullName evidence="7">tRNA(m7G46)-methyltransferase</fullName>
    </alternativeName>
</protein>
<comment type="function">
    <text evidence="2 7">Catalyzes the formation of N(7)-methylguanine at position 46 (m7G46) in tRNA.</text>
</comment>
<proteinExistence type="inferred from homology"/>
<evidence type="ECO:0000313" key="8">
    <source>
        <dbReference type="EMBL" id="MCW0483847.1"/>
    </source>
</evidence>
<dbReference type="Pfam" id="PF02390">
    <property type="entry name" value="Methyltransf_4"/>
    <property type="match status" value="1"/>
</dbReference>
<evidence type="ECO:0000256" key="4">
    <source>
        <dbReference type="ARBA" id="ARBA00022679"/>
    </source>
</evidence>
<name>A0AA41Y9N9_9BACT</name>
<evidence type="ECO:0000256" key="5">
    <source>
        <dbReference type="ARBA" id="ARBA00022691"/>
    </source>
</evidence>
<comment type="pathway">
    <text evidence="7">tRNA modification; N(7)-methylguanine-tRNA biosynthesis.</text>
</comment>
<evidence type="ECO:0000313" key="9">
    <source>
        <dbReference type="Proteomes" id="UP001163821"/>
    </source>
</evidence>
<comment type="similarity">
    <text evidence="7">Belongs to the class I-like SAM-binding methyltransferase superfamily. TrmB family.</text>
</comment>
<dbReference type="RefSeq" id="WP_282592440.1">
    <property type="nucleotide sequence ID" value="NZ_JAPAAF010000023.1"/>
</dbReference>
<dbReference type="InterPro" id="IPR003358">
    <property type="entry name" value="tRNA_(Gua-N-7)_MeTrfase_Trmb"/>
</dbReference>
<keyword evidence="3 7" id="KW-0489">Methyltransferase</keyword>
<dbReference type="PROSITE" id="PS51625">
    <property type="entry name" value="SAM_MT_TRMB"/>
    <property type="match status" value="1"/>
</dbReference>
<evidence type="ECO:0000256" key="7">
    <source>
        <dbReference type="HAMAP-Rule" id="MF_01057"/>
    </source>
</evidence>
<accession>A0AA41Y9N9</accession>
<feature type="binding site" evidence="7">
    <location>
        <position position="51"/>
    </location>
    <ligand>
        <name>S-adenosyl-L-methionine</name>
        <dbReference type="ChEBI" id="CHEBI:59789"/>
    </ligand>
</feature>
<organism evidence="8 9">
    <name type="scientific">Gaoshiqia sediminis</name>
    <dbReference type="NCBI Taxonomy" id="2986998"/>
    <lineage>
        <taxon>Bacteria</taxon>
        <taxon>Pseudomonadati</taxon>
        <taxon>Bacteroidota</taxon>
        <taxon>Bacteroidia</taxon>
        <taxon>Marinilabiliales</taxon>
        <taxon>Prolixibacteraceae</taxon>
        <taxon>Gaoshiqia</taxon>
    </lineage>
</organism>
<comment type="catalytic activity">
    <reaction evidence="1 7">
        <text>guanosine(46) in tRNA + S-adenosyl-L-methionine = N(7)-methylguanosine(46) in tRNA + S-adenosyl-L-homocysteine</text>
        <dbReference type="Rhea" id="RHEA:42708"/>
        <dbReference type="Rhea" id="RHEA-COMP:10188"/>
        <dbReference type="Rhea" id="RHEA-COMP:10189"/>
        <dbReference type="ChEBI" id="CHEBI:57856"/>
        <dbReference type="ChEBI" id="CHEBI:59789"/>
        <dbReference type="ChEBI" id="CHEBI:74269"/>
        <dbReference type="ChEBI" id="CHEBI:74480"/>
        <dbReference type="EC" id="2.1.1.33"/>
    </reaction>
</comment>
<reference evidence="8" key="1">
    <citation type="submission" date="2022-10" db="EMBL/GenBank/DDBJ databases">
        <title>Gaoshiqiia sediminis gen. nov., sp. nov., isolated from coastal sediment.</title>
        <authorList>
            <person name="Yu W.X."/>
            <person name="Mu D.S."/>
            <person name="Du J.Z."/>
            <person name="Liang Y.Q."/>
        </authorList>
    </citation>
    <scope>NUCLEOTIDE SEQUENCE</scope>
    <source>
        <strain evidence="8">A06</strain>
    </source>
</reference>
<dbReference type="CDD" id="cd02440">
    <property type="entry name" value="AdoMet_MTases"/>
    <property type="match status" value="1"/>
</dbReference>
<dbReference type="NCBIfam" id="TIGR00091">
    <property type="entry name" value="tRNA (guanosine(46)-N7)-methyltransferase TrmB"/>
    <property type="match status" value="1"/>
</dbReference>
<comment type="caution">
    <text evidence="7">Lacks conserved residue(s) required for the propagation of feature annotation.</text>
</comment>
<dbReference type="PANTHER" id="PTHR23417">
    <property type="entry name" value="3-DEOXY-D-MANNO-OCTULOSONIC-ACID TRANSFERASE/TRNA GUANINE-N 7 - -METHYLTRANSFERASE"/>
    <property type="match status" value="1"/>
</dbReference>
<feature type="binding site" evidence="7">
    <location>
        <position position="125"/>
    </location>
    <ligand>
        <name>S-adenosyl-L-methionine</name>
        <dbReference type="ChEBI" id="CHEBI:59789"/>
    </ligand>
</feature>
<evidence type="ECO:0000256" key="6">
    <source>
        <dbReference type="ARBA" id="ARBA00022694"/>
    </source>
</evidence>
<sequence length="246" mass="28641">MGKNKLKKFAEMATFENVVQAPFYDPDQPDHELKGKWNAVFFKTNQPLVLELGCGKGEYAVSLARFIPEKNFIGVDIKGARMWKGAKDALQRGIRNVGFLRTSIEIIDRFFAPGEVEQIWLTFPDPQMKSNRRRLTATNFMEKYRRILAPGGTIHLKTDSNFQYQYTLEMVKENGLKIMAQTDDLYQSDLLDEVLSIQTFYEKQWRERGIPIKYLAFQLSHDEPLREPTVEIEKDPYRSFGRSARE</sequence>
<evidence type="ECO:0000256" key="2">
    <source>
        <dbReference type="ARBA" id="ARBA00003015"/>
    </source>
</evidence>
<feature type="binding site" evidence="7">
    <location>
        <begin position="199"/>
        <end position="202"/>
    </location>
    <ligand>
        <name>substrate</name>
    </ligand>
</feature>
<comment type="caution">
    <text evidence="8">The sequence shown here is derived from an EMBL/GenBank/DDBJ whole genome shotgun (WGS) entry which is preliminary data.</text>
</comment>
<dbReference type="GO" id="GO:0008176">
    <property type="term" value="F:tRNA (guanine(46)-N7)-methyltransferase activity"/>
    <property type="evidence" value="ECO:0007669"/>
    <property type="project" value="UniProtKB-UniRule"/>
</dbReference>
<dbReference type="SUPFAM" id="SSF53335">
    <property type="entry name" value="S-adenosyl-L-methionine-dependent methyltransferases"/>
    <property type="match status" value="1"/>
</dbReference>
<dbReference type="PANTHER" id="PTHR23417:SF14">
    <property type="entry name" value="PENTACOTRIPEPTIDE-REPEAT REGION OF PRORP DOMAIN-CONTAINING PROTEIN"/>
    <property type="match status" value="1"/>
</dbReference>
<dbReference type="Proteomes" id="UP001163821">
    <property type="component" value="Unassembled WGS sequence"/>
</dbReference>
<dbReference type="EMBL" id="JAPAAF010000023">
    <property type="protein sequence ID" value="MCW0483847.1"/>
    <property type="molecule type" value="Genomic_DNA"/>
</dbReference>
<dbReference type="Gene3D" id="3.40.50.150">
    <property type="entry name" value="Vaccinia Virus protein VP39"/>
    <property type="match status" value="1"/>
</dbReference>
<feature type="binding site" evidence="7">
    <location>
        <position position="159"/>
    </location>
    <ligand>
        <name>substrate</name>
    </ligand>
</feature>
<dbReference type="EC" id="2.1.1.33" evidence="7"/>
<keyword evidence="9" id="KW-1185">Reference proteome</keyword>